<dbReference type="InterPro" id="IPR001623">
    <property type="entry name" value="DnaJ_domain"/>
</dbReference>
<gene>
    <name evidence="3" type="ORF">HBF25_20150</name>
</gene>
<dbReference type="CDD" id="cd06257">
    <property type="entry name" value="DnaJ"/>
    <property type="match status" value="1"/>
</dbReference>
<dbReference type="InterPro" id="IPR036869">
    <property type="entry name" value="J_dom_sf"/>
</dbReference>
<evidence type="ECO:0000256" key="1">
    <source>
        <dbReference type="ARBA" id="ARBA00023186"/>
    </source>
</evidence>
<sequence length="374" mass="43229">MTKNIVSPLGIARHELAHTPSKGQQAFNRLIEKIEKRRATLADWEAFGADFRRKFNDELLPLRGSFNTLRIQMVKRLDQAHGTKGLTNAERQIVEELITHVAGDLLAVVDDPAIKEIFQRYNAASAEEEAAAIKMMRDALQDVLRVDIPDDVNFASIDDMRLHFKEQLDQDGERERARHEAKAAHHAKRKQSPKQAAADERARAEEAEVHLSIREVYRKLASLLHPDREPDPVERERKAVLMQRVNHAYANKSLLDLLELQLELEHIDRSALESVSEERLNRWNKILKEQLRGLDQELSEIKIEYAIRSGMRPGHPVSPRNVKYALNTNINQLRNGVRVFEEDLRVFDDPRKLKSWLKVIKREMAAQADYDMQF</sequence>
<name>A0A7X5ZKJ4_9GAMM</name>
<comment type="caution">
    <text evidence="3">The sequence shown here is derived from an EMBL/GenBank/DDBJ whole genome shotgun (WGS) entry which is preliminary data.</text>
</comment>
<organism evidence="3 4">
    <name type="scientific">Luteibacter anthropi</name>
    <dbReference type="NCBI Taxonomy" id="564369"/>
    <lineage>
        <taxon>Bacteria</taxon>
        <taxon>Pseudomonadati</taxon>
        <taxon>Pseudomonadota</taxon>
        <taxon>Gammaproteobacteria</taxon>
        <taxon>Lysobacterales</taxon>
        <taxon>Rhodanobacteraceae</taxon>
        <taxon>Luteibacter</taxon>
    </lineage>
</organism>
<evidence type="ECO:0000256" key="2">
    <source>
        <dbReference type="SAM" id="MobiDB-lite"/>
    </source>
</evidence>
<feature type="compositionally biased region" description="Basic and acidic residues" evidence="2">
    <location>
        <begin position="169"/>
        <end position="183"/>
    </location>
</feature>
<feature type="region of interest" description="Disordered" evidence="2">
    <location>
        <begin position="169"/>
        <end position="204"/>
    </location>
</feature>
<keyword evidence="4" id="KW-1185">Reference proteome</keyword>
<keyword evidence="1" id="KW-0143">Chaperone</keyword>
<dbReference type="RefSeq" id="WP_166952032.1">
    <property type="nucleotide sequence ID" value="NZ_JAARLZ010000014.1"/>
</dbReference>
<evidence type="ECO:0000313" key="3">
    <source>
        <dbReference type="EMBL" id="NII08705.1"/>
    </source>
</evidence>
<evidence type="ECO:0000313" key="4">
    <source>
        <dbReference type="Proteomes" id="UP000490980"/>
    </source>
</evidence>
<dbReference type="Gene3D" id="1.10.287.110">
    <property type="entry name" value="DnaJ domain"/>
    <property type="match status" value="1"/>
</dbReference>
<dbReference type="SUPFAM" id="SSF46565">
    <property type="entry name" value="Chaperone J-domain"/>
    <property type="match status" value="1"/>
</dbReference>
<dbReference type="EMBL" id="JAARLZ010000014">
    <property type="protein sequence ID" value="NII08705.1"/>
    <property type="molecule type" value="Genomic_DNA"/>
</dbReference>
<accession>A0A7X5ZKJ4</accession>
<dbReference type="Proteomes" id="UP000490980">
    <property type="component" value="Unassembled WGS sequence"/>
</dbReference>
<protein>
    <submittedName>
        <fullName evidence="3">J domain-containing protein</fullName>
    </submittedName>
</protein>
<proteinExistence type="predicted"/>
<reference evidence="3 4" key="1">
    <citation type="submission" date="2020-03" db="EMBL/GenBank/DDBJ databases">
        <authorList>
            <person name="Lai Q."/>
        </authorList>
    </citation>
    <scope>NUCLEOTIDE SEQUENCE [LARGE SCALE GENOMIC DNA]</scope>
    <source>
        <strain evidence="3 4">CCUG 25036</strain>
    </source>
</reference>
<dbReference type="AlphaFoldDB" id="A0A7X5ZKJ4"/>